<keyword evidence="1" id="KW-0862">Zinc</keyword>
<evidence type="ECO:0000313" key="5">
    <source>
        <dbReference type="Proteomes" id="UP000265000"/>
    </source>
</evidence>
<protein>
    <recommendedName>
        <fullName evidence="3">Arf-GAP domain-containing protein</fullName>
    </recommendedName>
</protein>
<reference evidence="4" key="1">
    <citation type="submission" date="2025-08" db="UniProtKB">
        <authorList>
            <consortium name="Ensembl"/>
        </authorList>
    </citation>
    <scope>IDENTIFICATION</scope>
</reference>
<dbReference type="PRINTS" id="PR00405">
    <property type="entry name" value="REVINTRACTNG"/>
</dbReference>
<dbReference type="PROSITE" id="PS50115">
    <property type="entry name" value="ARFGAP"/>
    <property type="match status" value="1"/>
</dbReference>
<dbReference type="Gene3D" id="1.10.220.150">
    <property type="entry name" value="Arf GTPase activating protein"/>
    <property type="match status" value="1"/>
</dbReference>
<keyword evidence="1" id="KW-0479">Metal-binding</keyword>
<dbReference type="SUPFAM" id="SSF57863">
    <property type="entry name" value="ArfGap/RecO-like zinc finger"/>
    <property type="match status" value="1"/>
</dbReference>
<dbReference type="Pfam" id="PF01412">
    <property type="entry name" value="ArfGap"/>
    <property type="match status" value="1"/>
</dbReference>
<dbReference type="InterPro" id="IPR037278">
    <property type="entry name" value="ARFGAP/RecO"/>
</dbReference>
<dbReference type="GO" id="GO:0008360">
    <property type="term" value="P:regulation of cell shape"/>
    <property type="evidence" value="ECO:0007669"/>
    <property type="project" value="TreeGrafter"/>
</dbReference>
<feature type="region of interest" description="Disordered" evidence="2">
    <location>
        <begin position="177"/>
        <end position="204"/>
    </location>
</feature>
<dbReference type="Ensembl" id="ENSFHET00000011705.1">
    <property type="protein sequence ID" value="ENSFHEP00000022893.1"/>
    <property type="gene ID" value="ENSFHEG00000003561.1"/>
</dbReference>
<dbReference type="Proteomes" id="UP000265000">
    <property type="component" value="Unplaced"/>
</dbReference>
<dbReference type="InterPro" id="IPR038508">
    <property type="entry name" value="ArfGAP_dom_sf"/>
</dbReference>
<name>A0A3Q2Q7Q8_FUNHE</name>
<dbReference type="GO" id="GO:0008270">
    <property type="term" value="F:zinc ion binding"/>
    <property type="evidence" value="ECO:0007669"/>
    <property type="project" value="UniProtKB-KW"/>
</dbReference>
<dbReference type="PANTHER" id="PTHR45899">
    <property type="entry name" value="RHO GTPASE ACTIVATING PROTEIN AT 15B, ISOFORM C"/>
    <property type="match status" value="1"/>
</dbReference>
<evidence type="ECO:0000256" key="2">
    <source>
        <dbReference type="SAM" id="MobiDB-lite"/>
    </source>
</evidence>
<dbReference type="GO" id="GO:0005096">
    <property type="term" value="F:GTPase activator activity"/>
    <property type="evidence" value="ECO:0007669"/>
    <property type="project" value="InterPro"/>
</dbReference>
<dbReference type="InterPro" id="IPR052227">
    <property type="entry name" value="Arf-Rho-GAP_ANK-PH_domain"/>
</dbReference>
<organism evidence="4 5">
    <name type="scientific">Fundulus heteroclitus</name>
    <name type="common">Killifish</name>
    <name type="synonym">Mummichog</name>
    <dbReference type="NCBI Taxonomy" id="8078"/>
    <lineage>
        <taxon>Eukaryota</taxon>
        <taxon>Metazoa</taxon>
        <taxon>Chordata</taxon>
        <taxon>Craniata</taxon>
        <taxon>Vertebrata</taxon>
        <taxon>Euteleostomi</taxon>
        <taxon>Actinopterygii</taxon>
        <taxon>Neopterygii</taxon>
        <taxon>Teleostei</taxon>
        <taxon>Neoteleostei</taxon>
        <taxon>Acanthomorphata</taxon>
        <taxon>Ovalentaria</taxon>
        <taxon>Atherinomorphae</taxon>
        <taxon>Cyprinodontiformes</taxon>
        <taxon>Fundulidae</taxon>
        <taxon>Fundulus</taxon>
    </lineage>
</organism>
<dbReference type="SMART" id="SM00105">
    <property type="entry name" value="ArfGap"/>
    <property type="match status" value="1"/>
</dbReference>
<keyword evidence="1" id="KW-0863">Zinc-finger</keyword>
<dbReference type="STRING" id="8078.ENSFHEP00000022893"/>
<dbReference type="GO" id="GO:0005737">
    <property type="term" value="C:cytoplasm"/>
    <property type="evidence" value="ECO:0007669"/>
    <property type="project" value="TreeGrafter"/>
</dbReference>
<evidence type="ECO:0000259" key="3">
    <source>
        <dbReference type="PROSITE" id="PS50115"/>
    </source>
</evidence>
<dbReference type="InterPro" id="IPR001164">
    <property type="entry name" value="ArfGAP_dom"/>
</dbReference>
<evidence type="ECO:0000256" key="1">
    <source>
        <dbReference type="PROSITE-ProRule" id="PRU00288"/>
    </source>
</evidence>
<accession>A0A3Q2Q7Q8</accession>
<dbReference type="PANTHER" id="PTHR45899:SF5">
    <property type="entry name" value="ARF-GAP WITH RHO-GAP DOMAIN, ANK REPEAT AND PH DOMAIN-CONTAINING PROTEIN 1-LIKE"/>
    <property type="match status" value="1"/>
</dbReference>
<dbReference type="GO" id="GO:0005547">
    <property type="term" value="F:phosphatidylinositol-3,4,5-trisphosphate binding"/>
    <property type="evidence" value="ECO:0007669"/>
    <property type="project" value="TreeGrafter"/>
</dbReference>
<keyword evidence="5" id="KW-1185">Reference proteome</keyword>
<proteinExistence type="predicted"/>
<dbReference type="GeneTree" id="ENSGT00940000157424"/>
<evidence type="ECO:0000313" key="4">
    <source>
        <dbReference type="Ensembl" id="ENSFHEP00000022893.1"/>
    </source>
</evidence>
<dbReference type="AlphaFoldDB" id="A0A3Q2Q7Q8"/>
<reference evidence="4" key="2">
    <citation type="submission" date="2025-09" db="UniProtKB">
        <authorList>
            <consortium name="Ensembl"/>
        </authorList>
    </citation>
    <scope>IDENTIFICATION</scope>
</reference>
<feature type="domain" description="Arf-GAP" evidence="3">
    <location>
        <begin position="15"/>
        <end position="83"/>
    </location>
</feature>
<sequence>NKVCYNRKNTLKLHHQVALRLWENPYNKVCGDCGAANPEWASVNLLLVICHSCAAQHRVLDRNLSKVRSLRMDNTTWTEPLIQVRANSINMWGTLIYPFSFLLFRNRSLSKMAKDLLSHRVVDVLKSVIKFHQDPGNLIKWRNWISLVFLSVIWLQCFESIGRLPFGSDGFPPLISKDDETSQTKHRSSFRKAVNPLDAPSAQS</sequence>